<dbReference type="AlphaFoldDB" id="A0A6U9Q7D3"/>
<dbReference type="EMBL" id="HBIS01002353">
    <property type="protein sequence ID" value="CAE0608280.1"/>
    <property type="molecule type" value="Transcribed_RNA"/>
</dbReference>
<feature type="compositionally biased region" description="Basic and acidic residues" evidence="1">
    <location>
        <begin position="201"/>
        <end position="219"/>
    </location>
</feature>
<feature type="compositionally biased region" description="Acidic residues" evidence="1">
    <location>
        <begin position="28"/>
        <end position="38"/>
    </location>
</feature>
<feature type="compositionally biased region" description="Acidic residues" evidence="1">
    <location>
        <begin position="421"/>
        <end position="434"/>
    </location>
</feature>
<feature type="compositionally biased region" description="Acidic residues" evidence="1">
    <location>
        <begin position="109"/>
        <end position="118"/>
    </location>
</feature>
<feature type="compositionally biased region" description="Basic and acidic residues" evidence="1">
    <location>
        <begin position="576"/>
        <end position="601"/>
    </location>
</feature>
<feature type="compositionally biased region" description="Acidic residues" evidence="1">
    <location>
        <begin position="721"/>
        <end position="732"/>
    </location>
</feature>
<evidence type="ECO:0000313" key="4">
    <source>
        <dbReference type="EMBL" id="CAE0608277.1"/>
    </source>
</evidence>
<gene>
    <name evidence="3" type="ORF">PSAL00342_LOCUS2093</name>
    <name evidence="4" type="ORF">PSAL00342_LOCUS2094</name>
    <name evidence="5" type="ORF">PSAL00342_LOCUS2095</name>
    <name evidence="6" type="ORF">PSAL00342_LOCUS2096</name>
    <name evidence="7" type="ORF">PSAL00342_LOCUS2097</name>
</gene>
<feature type="compositionally biased region" description="Basic and acidic residues" evidence="1">
    <location>
        <begin position="793"/>
        <end position="803"/>
    </location>
</feature>
<feature type="compositionally biased region" description="Polar residues" evidence="1">
    <location>
        <begin position="156"/>
        <end position="165"/>
    </location>
</feature>
<sequence>MESAILADDIAPSRPMDGSEECRKDVDQEVEDSEEDDAVVVRTRKKGNPGNTTRTMDDDESTRREVVEEEEWDPEQVKDVVDGVEEIEGERGRQRIKRKRDQEDIHVTDEEEDEEDEEAAIARKLRVAKEQGKEWDVNLWGNQEEEDEHGIEDSQDLQGSETNSDSVEDDAENGGKTYKLKPYVPSSPNASQENGNNKSKNHGDESPKLHAETQRILRERANRACVGGGNHEIQLKPLSGVLQKLQHRKEELGKRKNRESAANANRTKQIPIRAAGTPGKNRSKGKDTKRPILTDQEEDVLEIIPPTQAGLVPNQSPSTLPPTAPMPEKSETERLPVSKELKMTDSSSRELFASGSDSLANQDSLPATWFLHRTAEPHYDEDKRERMTPKKQAMLPRLFDTPQLQDSAPASGSRPPRDFNDSEVEEEDLLSEEDGTAHVPETAPGYESGTDSDRAVEEEESDHGNNDEEEALEATRDREDDTEVEEEEEEVDTDEEDFLGDPQHPSPQAKRRGKPNPSEENKAFEDKYRNEGAKAFIDDAAELSDDEQNPPASDEEYDGDDNEEDQEVQKMISNKNSERKGDEEIRAKMHQRWAEQEDDRVVQGIVEGVRKGFRRKRQPGMLGNEGSDDEDGDRAARRRARERAGEAESSEEEDEGYDPALRALKIGQDDEWSEGDKSDDEAFKLHFQVHIAGEEAANTSEHLHTNEDPFPSNFRRIAQEADIDPSSGEEEAAPTAAIGMHAYRKSGFLASESLGEGSRSVHRGNSRAVGGASRGYIFRADDSKDAPAAGTRNEAKDKGRMEAKQASALLNSNANLSPGQGPGRFSALFDVLNKQKSDQPGRAGSYGGPWKVNAALKKALGGRVRLISPQK</sequence>
<feature type="compositionally biased region" description="Acidic residues" evidence="1">
    <location>
        <begin position="480"/>
        <end position="499"/>
    </location>
</feature>
<dbReference type="Pfam" id="PF09444">
    <property type="entry name" value="MRC1"/>
    <property type="match status" value="1"/>
</dbReference>
<evidence type="ECO:0000256" key="1">
    <source>
        <dbReference type="SAM" id="MobiDB-lite"/>
    </source>
</evidence>
<organism evidence="7">
    <name type="scientific">Picocystis salinarum</name>
    <dbReference type="NCBI Taxonomy" id="88271"/>
    <lineage>
        <taxon>Eukaryota</taxon>
        <taxon>Viridiplantae</taxon>
        <taxon>Chlorophyta</taxon>
        <taxon>Picocystophyceae</taxon>
        <taxon>Picocystales</taxon>
        <taxon>Picocystaceae</taxon>
        <taxon>Picocystis</taxon>
    </lineage>
</organism>
<accession>A0A6U9Q7D3</accession>
<feature type="region of interest" description="Disordered" evidence="1">
    <location>
        <begin position="246"/>
        <end position="660"/>
    </location>
</feature>
<dbReference type="PANTHER" id="PTHR36005:SF1">
    <property type="entry name" value="DNA LIGASE-LIKE PROTEIN"/>
    <property type="match status" value="1"/>
</dbReference>
<feature type="region of interest" description="Disordered" evidence="1">
    <location>
        <begin position="696"/>
        <end position="738"/>
    </location>
</feature>
<reference evidence="7" key="1">
    <citation type="submission" date="2021-01" db="EMBL/GenBank/DDBJ databases">
        <authorList>
            <person name="Corre E."/>
            <person name="Pelletier E."/>
            <person name="Niang G."/>
            <person name="Scheremetjew M."/>
            <person name="Finn R."/>
            <person name="Kale V."/>
            <person name="Holt S."/>
            <person name="Cochrane G."/>
            <person name="Meng A."/>
            <person name="Brown T."/>
            <person name="Cohen L."/>
        </authorList>
    </citation>
    <scope>NUCLEOTIDE SEQUENCE</scope>
    <source>
        <strain evidence="7">CCMP1897</strain>
    </source>
</reference>
<proteinExistence type="predicted"/>
<name>A0A6U9Q7D3_9CHLO</name>
<feature type="compositionally biased region" description="Acidic residues" evidence="1">
    <location>
        <begin position="539"/>
        <end position="566"/>
    </location>
</feature>
<dbReference type="EMBL" id="HBIS01002349">
    <property type="protein sequence ID" value="CAE0608276.1"/>
    <property type="molecule type" value="Transcribed_RNA"/>
</dbReference>
<feature type="compositionally biased region" description="Acidic residues" evidence="1">
    <location>
        <begin position="648"/>
        <end position="657"/>
    </location>
</feature>
<protein>
    <recommendedName>
        <fullName evidence="2">DNA replication checkpoint mediator MRC1 domain-containing protein</fullName>
    </recommendedName>
</protein>
<dbReference type="InterPro" id="IPR018564">
    <property type="entry name" value="Repl_chkpnt_MRC1_dom"/>
</dbReference>
<feature type="domain" description="DNA replication checkpoint mediator MRC1" evidence="2">
    <location>
        <begin position="530"/>
        <end position="644"/>
    </location>
</feature>
<feature type="compositionally biased region" description="Acidic residues" evidence="1">
    <location>
        <begin position="456"/>
        <end position="472"/>
    </location>
</feature>
<evidence type="ECO:0000259" key="2">
    <source>
        <dbReference type="Pfam" id="PF09444"/>
    </source>
</evidence>
<feature type="region of interest" description="Disordered" evidence="1">
    <location>
        <begin position="132"/>
        <end position="219"/>
    </location>
</feature>
<dbReference type="EMBL" id="HBIS01002352">
    <property type="protein sequence ID" value="CAE0608279.1"/>
    <property type="molecule type" value="Transcribed_RNA"/>
</dbReference>
<feature type="compositionally biased region" description="Basic and acidic residues" evidence="1">
    <location>
        <begin position="328"/>
        <end position="343"/>
    </location>
</feature>
<dbReference type="PANTHER" id="PTHR36005">
    <property type="entry name" value="DNA LIGASE-LIKE PROTEIN"/>
    <property type="match status" value="1"/>
</dbReference>
<evidence type="ECO:0000313" key="6">
    <source>
        <dbReference type="EMBL" id="CAE0608279.1"/>
    </source>
</evidence>
<feature type="region of interest" description="Disordered" evidence="1">
    <location>
        <begin position="781"/>
        <end position="804"/>
    </location>
</feature>
<evidence type="ECO:0000313" key="7">
    <source>
        <dbReference type="EMBL" id="CAE0608280.1"/>
    </source>
</evidence>
<feature type="compositionally biased region" description="Polar residues" evidence="1">
    <location>
        <begin position="355"/>
        <end position="365"/>
    </location>
</feature>
<dbReference type="EMBL" id="HBIS01002351">
    <property type="protein sequence ID" value="CAE0608278.1"/>
    <property type="molecule type" value="Transcribed_RNA"/>
</dbReference>
<feature type="compositionally biased region" description="Basic and acidic residues" evidence="1">
    <location>
        <begin position="517"/>
        <end position="532"/>
    </location>
</feature>
<feature type="region of interest" description="Disordered" evidence="1">
    <location>
        <begin position="1"/>
        <end position="76"/>
    </location>
</feature>
<feature type="region of interest" description="Disordered" evidence="1">
    <location>
        <begin position="91"/>
        <end position="118"/>
    </location>
</feature>
<dbReference type="EMBL" id="HBIS01002350">
    <property type="protein sequence ID" value="CAE0608277.1"/>
    <property type="molecule type" value="Transcribed_RNA"/>
</dbReference>
<evidence type="ECO:0000313" key="3">
    <source>
        <dbReference type="EMBL" id="CAE0608276.1"/>
    </source>
</evidence>
<feature type="compositionally biased region" description="Basic and acidic residues" evidence="1">
    <location>
        <begin position="373"/>
        <end position="388"/>
    </location>
</feature>
<evidence type="ECO:0000313" key="5">
    <source>
        <dbReference type="EMBL" id="CAE0608278.1"/>
    </source>
</evidence>
<feature type="compositionally biased region" description="Acidic residues" evidence="1">
    <location>
        <begin position="143"/>
        <end position="155"/>
    </location>
</feature>
<feature type="compositionally biased region" description="Polar residues" evidence="1">
    <location>
        <begin position="186"/>
        <end position="198"/>
    </location>
</feature>